<organism evidence="2">
    <name type="scientific">marine metagenome</name>
    <dbReference type="NCBI Taxonomy" id="408172"/>
    <lineage>
        <taxon>unclassified sequences</taxon>
        <taxon>metagenomes</taxon>
        <taxon>ecological metagenomes</taxon>
    </lineage>
</organism>
<feature type="transmembrane region" description="Helical" evidence="1">
    <location>
        <begin position="42"/>
        <end position="61"/>
    </location>
</feature>
<keyword evidence="1" id="KW-0472">Membrane</keyword>
<reference evidence="2" key="1">
    <citation type="submission" date="2018-05" db="EMBL/GenBank/DDBJ databases">
        <authorList>
            <person name="Lanie J.A."/>
            <person name="Ng W.-L."/>
            <person name="Kazmierczak K.M."/>
            <person name="Andrzejewski T.M."/>
            <person name="Davidsen T.M."/>
            <person name="Wayne K.J."/>
            <person name="Tettelin H."/>
            <person name="Glass J.I."/>
            <person name="Rusch D."/>
            <person name="Podicherti R."/>
            <person name="Tsui H.-C.T."/>
            <person name="Winkler M.E."/>
        </authorList>
    </citation>
    <scope>NUCLEOTIDE SEQUENCE</scope>
</reference>
<dbReference type="EMBL" id="UINC01111923">
    <property type="protein sequence ID" value="SVC80498.1"/>
    <property type="molecule type" value="Genomic_DNA"/>
</dbReference>
<name>A0A382Q6D7_9ZZZZ</name>
<accession>A0A382Q6D7</accession>
<proteinExistence type="predicted"/>
<keyword evidence="1" id="KW-0812">Transmembrane</keyword>
<keyword evidence="1" id="KW-1133">Transmembrane helix</keyword>
<evidence type="ECO:0000313" key="2">
    <source>
        <dbReference type="EMBL" id="SVC80498.1"/>
    </source>
</evidence>
<sequence>MPDEDRDFEGRTGSDHDLAHEIHELHEAIEGYNQELEFFRKACYAIIGLVAAGLGMDASILM</sequence>
<gene>
    <name evidence="2" type="ORF">METZ01_LOCUS333352</name>
</gene>
<protein>
    <submittedName>
        <fullName evidence="2">Uncharacterized protein</fullName>
    </submittedName>
</protein>
<evidence type="ECO:0000256" key="1">
    <source>
        <dbReference type="SAM" id="Phobius"/>
    </source>
</evidence>
<dbReference type="AlphaFoldDB" id="A0A382Q6D7"/>